<protein>
    <submittedName>
        <fullName evidence="2">Uncharacterized protein</fullName>
    </submittedName>
</protein>
<dbReference type="Proteomes" id="UP000286045">
    <property type="component" value="Unassembled WGS sequence"/>
</dbReference>
<keyword evidence="1" id="KW-0472">Membrane</keyword>
<organism evidence="2 3">
    <name type="scientific">Xylaria grammica</name>
    <dbReference type="NCBI Taxonomy" id="363999"/>
    <lineage>
        <taxon>Eukaryota</taxon>
        <taxon>Fungi</taxon>
        <taxon>Dikarya</taxon>
        <taxon>Ascomycota</taxon>
        <taxon>Pezizomycotina</taxon>
        <taxon>Sordariomycetes</taxon>
        <taxon>Xylariomycetidae</taxon>
        <taxon>Xylariales</taxon>
        <taxon>Xylariaceae</taxon>
        <taxon>Xylaria</taxon>
    </lineage>
</organism>
<reference evidence="2 3" key="1">
    <citation type="submission" date="2018-12" db="EMBL/GenBank/DDBJ databases">
        <title>Draft genome sequence of Xylaria grammica IHI A82.</title>
        <authorList>
            <person name="Buettner E."/>
            <person name="Kellner H."/>
        </authorList>
    </citation>
    <scope>NUCLEOTIDE SEQUENCE [LARGE SCALE GENOMIC DNA]</scope>
    <source>
        <strain evidence="2 3">IHI A82</strain>
    </source>
</reference>
<evidence type="ECO:0000256" key="1">
    <source>
        <dbReference type="SAM" id="Phobius"/>
    </source>
</evidence>
<evidence type="ECO:0000313" key="3">
    <source>
        <dbReference type="Proteomes" id="UP000286045"/>
    </source>
</evidence>
<proteinExistence type="predicted"/>
<dbReference type="PANTHER" id="PTHR35043:SF8">
    <property type="entry name" value="DUF4220 DOMAIN-CONTAINING PROTEIN"/>
    <property type="match status" value="1"/>
</dbReference>
<dbReference type="AlphaFoldDB" id="A0A439CXP0"/>
<comment type="caution">
    <text evidence="2">The sequence shown here is derived from an EMBL/GenBank/DDBJ whole genome shotgun (WGS) entry which is preliminary data.</text>
</comment>
<feature type="transmembrane region" description="Helical" evidence="1">
    <location>
        <begin position="313"/>
        <end position="333"/>
    </location>
</feature>
<keyword evidence="3" id="KW-1185">Reference proteome</keyword>
<dbReference type="EMBL" id="RYZI01000294">
    <property type="protein sequence ID" value="RWA06965.1"/>
    <property type="molecule type" value="Genomic_DNA"/>
</dbReference>
<sequence>MDSEGVAVGWQSSPGRRGTLTIIENCLFTIIACTWSIQHPNVPGLGEAGWRTLIRKCKWTVFTLFFPEFLMAHAILEFVMAVENMKSLDILGHLHDSLPWFYRRVRRHPLNSDDMETGRVKSASVPGGAGQSEVKWTLTHCYFANMGGFYIRDDDQPSSTPTDHLLTATHFVKHWTHINIPNLSEDDLNDKSKTDYFTKAIAVIQITQLILSLIIREVQHLAFSQLETLTLAFAVCGILTYICSWYKPQNVRKPIEVSFNKDSGKLKPEILQRRTFDSFWHVLANSKVAYRHRALQRIPNDNIPKSNPQEAHYALYVLTVLTAAFGSIHAVAWNFEFPTSVERTLWRISTLISTALPPVTLLTIPLAQILRSWGDSASFRYTCLDIMREYSWDVADNQLVQDAMKILKRICDDPEGAKHEHYREIFGDHIVSEDFLGERLLAYIEQNQELRRSLPRDFLPKFTKLVEILRGTSGSKRLLDTARTNTYPKRSLFNSSVNNAIIYQSGIVYCIARLSIIGISFSSLRQMPGSVYVTPWTQYIPSVQ</sequence>
<gene>
    <name evidence="2" type="ORF">EKO27_g8148</name>
</gene>
<evidence type="ECO:0000313" key="2">
    <source>
        <dbReference type="EMBL" id="RWA06965.1"/>
    </source>
</evidence>
<keyword evidence="1" id="KW-1133">Transmembrane helix</keyword>
<name>A0A439CXP0_9PEZI</name>
<feature type="transmembrane region" description="Helical" evidence="1">
    <location>
        <begin position="221"/>
        <end position="243"/>
    </location>
</feature>
<dbReference type="STRING" id="363999.A0A439CXP0"/>
<dbReference type="PANTHER" id="PTHR35043">
    <property type="entry name" value="TRANSCRIPTION FACTOR DOMAIN-CONTAINING PROTEIN"/>
    <property type="match status" value="1"/>
</dbReference>
<accession>A0A439CXP0</accession>
<feature type="transmembrane region" description="Helical" evidence="1">
    <location>
        <begin position="345"/>
        <end position="370"/>
    </location>
</feature>
<keyword evidence="1" id="KW-0812">Transmembrane</keyword>